<evidence type="ECO:0000256" key="3">
    <source>
        <dbReference type="ARBA" id="ARBA00012438"/>
    </source>
</evidence>
<evidence type="ECO:0000256" key="8">
    <source>
        <dbReference type="ARBA" id="ARBA00022741"/>
    </source>
</evidence>
<dbReference type="PROSITE" id="PS50109">
    <property type="entry name" value="HIS_KIN"/>
    <property type="match status" value="1"/>
</dbReference>
<keyword evidence="11 14" id="KW-1133">Transmembrane helix</keyword>
<gene>
    <name evidence="17" type="ORF">GCM10008906_17890</name>
</gene>
<keyword evidence="5" id="KW-0597">Phosphoprotein</keyword>
<dbReference type="PROSITE" id="PS50885">
    <property type="entry name" value="HAMP"/>
    <property type="match status" value="1"/>
</dbReference>
<comment type="catalytic activity">
    <reaction evidence="1">
        <text>ATP + protein L-histidine = ADP + protein N-phospho-L-histidine.</text>
        <dbReference type="EC" id="2.7.13.3"/>
    </reaction>
</comment>
<dbReference type="EMBL" id="BAAACG010000008">
    <property type="protein sequence ID" value="GAA0739308.1"/>
    <property type="molecule type" value="Genomic_DNA"/>
</dbReference>
<dbReference type="Proteomes" id="UP001501510">
    <property type="component" value="Unassembled WGS sequence"/>
</dbReference>
<keyword evidence="9 17" id="KW-0418">Kinase</keyword>
<dbReference type="CDD" id="cd06225">
    <property type="entry name" value="HAMP"/>
    <property type="match status" value="1"/>
</dbReference>
<dbReference type="Pfam" id="PF00512">
    <property type="entry name" value="HisKA"/>
    <property type="match status" value="1"/>
</dbReference>
<keyword evidence="13 14" id="KW-0472">Membrane</keyword>
<evidence type="ECO:0000256" key="11">
    <source>
        <dbReference type="ARBA" id="ARBA00022989"/>
    </source>
</evidence>
<dbReference type="InterPro" id="IPR004358">
    <property type="entry name" value="Sig_transdc_His_kin-like_C"/>
</dbReference>
<evidence type="ECO:0000256" key="12">
    <source>
        <dbReference type="ARBA" id="ARBA00023012"/>
    </source>
</evidence>
<dbReference type="CDD" id="cd00075">
    <property type="entry name" value="HATPase"/>
    <property type="match status" value="1"/>
</dbReference>
<dbReference type="InterPro" id="IPR050398">
    <property type="entry name" value="HssS/ArlS-like"/>
</dbReference>
<organism evidence="17 18">
    <name type="scientific">Clostridium oceanicum</name>
    <dbReference type="NCBI Taxonomy" id="1543"/>
    <lineage>
        <taxon>Bacteria</taxon>
        <taxon>Bacillati</taxon>
        <taxon>Bacillota</taxon>
        <taxon>Clostridia</taxon>
        <taxon>Eubacteriales</taxon>
        <taxon>Clostridiaceae</taxon>
        <taxon>Clostridium</taxon>
    </lineage>
</organism>
<feature type="domain" description="Histidine kinase" evidence="15">
    <location>
        <begin position="258"/>
        <end position="470"/>
    </location>
</feature>
<evidence type="ECO:0000256" key="5">
    <source>
        <dbReference type="ARBA" id="ARBA00022553"/>
    </source>
</evidence>
<comment type="subcellular location">
    <subcellularLocation>
        <location evidence="2">Cell membrane</location>
        <topology evidence="2">Multi-pass membrane protein</topology>
    </subcellularLocation>
</comment>
<dbReference type="InterPro" id="IPR005467">
    <property type="entry name" value="His_kinase_dom"/>
</dbReference>
<dbReference type="SUPFAM" id="SSF47384">
    <property type="entry name" value="Homodimeric domain of signal transducing histidine kinase"/>
    <property type="match status" value="1"/>
</dbReference>
<accession>A0ABN1JGH0</accession>
<dbReference type="InterPro" id="IPR003594">
    <property type="entry name" value="HATPase_dom"/>
</dbReference>
<evidence type="ECO:0000256" key="9">
    <source>
        <dbReference type="ARBA" id="ARBA00022777"/>
    </source>
</evidence>
<dbReference type="PANTHER" id="PTHR45528:SF1">
    <property type="entry name" value="SENSOR HISTIDINE KINASE CPXA"/>
    <property type="match status" value="1"/>
</dbReference>
<dbReference type="SUPFAM" id="SSF55874">
    <property type="entry name" value="ATPase domain of HSP90 chaperone/DNA topoisomerase II/histidine kinase"/>
    <property type="match status" value="1"/>
</dbReference>
<dbReference type="PANTHER" id="PTHR45528">
    <property type="entry name" value="SENSOR HISTIDINE KINASE CPXA"/>
    <property type="match status" value="1"/>
</dbReference>
<dbReference type="Gene3D" id="6.10.340.10">
    <property type="match status" value="1"/>
</dbReference>
<dbReference type="SMART" id="SM00304">
    <property type="entry name" value="HAMP"/>
    <property type="match status" value="1"/>
</dbReference>
<keyword evidence="12" id="KW-0902">Two-component regulatory system</keyword>
<feature type="transmembrane region" description="Helical" evidence="14">
    <location>
        <begin position="177"/>
        <end position="195"/>
    </location>
</feature>
<keyword evidence="6" id="KW-0808">Transferase</keyword>
<dbReference type="Gene3D" id="3.30.565.10">
    <property type="entry name" value="Histidine kinase-like ATPase, C-terminal domain"/>
    <property type="match status" value="1"/>
</dbReference>
<dbReference type="InterPro" id="IPR003661">
    <property type="entry name" value="HisK_dim/P_dom"/>
</dbReference>
<proteinExistence type="predicted"/>
<feature type="domain" description="HAMP" evidence="16">
    <location>
        <begin position="197"/>
        <end position="250"/>
    </location>
</feature>
<dbReference type="InterPro" id="IPR003660">
    <property type="entry name" value="HAMP_dom"/>
</dbReference>
<keyword evidence="10" id="KW-0067">ATP-binding</keyword>
<keyword evidence="7 14" id="KW-0812">Transmembrane</keyword>
<evidence type="ECO:0000256" key="4">
    <source>
        <dbReference type="ARBA" id="ARBA00022475"/>
    </source>
</evidence>
<dbReference type="CDD" id="cd00082">
    <property type="entry name" value="HisKA"/>
    <property type="match status" value="1"/>
</dbReference>
<dbReference type="InterPro" id="IPR036097">
    <property type="entry name" value="HisK_dim/P_sf"/>
</dbReference>
<evidence type="ECO:0000256" key="10">
    <source>
        <dbReference type="ARBA" id="ARBA00022840"/>
    </source>
</evidence>
<dbReference type="SMART" id="SM00387">
    <property type="entry name" value="HATPase_c"/>
    <property type="match status" value="1"/>
</dbReference>
<keyword evidence="4" id="KW-1003">Cell membrane</keyword>
<dbReference type="InterPro" id="IPR036890">
    <property type="entry name" value="HATPase_C_sf"/>
</dbReference>
<evidence type="ECO:0000256" key="14">
    <source>
        <dbReference type="SAM" id="Phobius"/>
    </source>
</evidence>
<evidence type="ECO:0000259" key="16">
    <source>
        <dbReference type="PROSITE" id="PS50885"/>
    </source>
</evidence>
<reference evidence="17 18" key="1">
    <citation type="journal article" date="2019" name="Int. J. Syst. Evol. Microbiol.">
        <title>The Global Catalogue of Microorganisms (GCM) 10K type strain sequencing project: providing services to taxonomists for standard genome sequencing and annotation.</title>
        <authorList>
            <consortium name="The Broad Institute Genomics Platform"/>
            <consortium name="The Broad Institute Genome Sequencing Center for Infectious Disease"/>
            <person name="Wu L."/>
            <person name="Ma J."/>
        </authorList>
    </citation>
    <scope>NUCLEOTIDE SEQUENCE [LARGE SCALE GENOMIC DNA]</scope>
    <source>
        <strain evidence="17 18">JCM 1407</strain>
    </source>
</reference>
<keyword evidence="18" id="KW-1185">Reference proteome</keyword>
<comment type="caution">
    <text evidence="17">The sequence shown here is derived from an EMBL/GenBank/DDBJ whole genome shotgun (WGS) entry which is preliminary data.</text>
</comment>
<evidence type="ECO:0000256" key="6">
    <source>
        <dbReference type="ARBA" id="ARBA00022679"/>
    </source>
</evidence>
<dbReference type="Gene3D" id="1.10.287.130">
    <property type="match status" value="1"/>
</dbReference>
<dbReference type="PRINTS" id="PR00344">
    <property type="entry name" value="BCTRLSENSOR"/>
</dbReference>
<dbReference type="GO" id="GO:0016301">
    <property type="term" value="F:kinase activity"/>
    <property type="evidence" value="ECO:0007669"/>
    <property type="project" value="UniProtKB-KW"/>
</dbReference>
<dbReference type="Pfam" id="PF00672">
    <property type="entry name" value="HAMP"/>
    <property type="match status" value="1"/>
</dbReference>
<evidence type="ECO:0000313" key="18">
    <source>
        <dbReference type="Proteomes" id="UP001501510"/>
    </source>
</evidence>
<dbReference type="EC" id="2.7.13.3" evidence="3"/>
<protein>
    <recommendedName>
        <fullName evidence="3">histidine kinase</fullName>
        <ecNumber evidence="3">2.7.13.3</ecNumber>
    </recommendedName>
</protein>
<name>A0ABN1JGH0_9CLOT</name>
<evidence type="ECO:0000259" key="15">
    <source>
        <dbReference type="PROSITE" id="PS50109"/>
    </source>
</evidence>
<evidence type="ECO:0000256" key="1">
    <source>
        <dbReference type="ARBA" id="ARBA00000085"/>
    </source>
</evidence>
<dbReference type="Pfam" id="PF02518">
    <property type="entry name" value="HATPase_c"/>
    <property type="match status" value="1"/>
</dbReference>
<evidence type="ECO:0000256" key="13">
    <source>
        <dbReference type="ARBA" id="ARBA00023136"/>
    </source>
</evidence>
<keyword evidence="8" id="KW-0547">Nucleotide-binding</keyword>
<dbReference type="SMART" id="SM00388">
    <property type="entry name" value="HisKA"/>
    <property type="match status" value="1"/>
</dbReference>
<feature type="transmembrane region" description="Helical" evidence="14">
    <location>
        <begin position="12"/>
        <end position="32"/>
    </location>
</feature>
<evidence type="ECO:0000313" key="17">
    <source>
        <dbReference type="EMBL" id="GAA0739308.1"/>
    </source>
</evidence>
<dbReference type="RefSeq" id="WP_343760899.1">
    <property type="nucleotide sequence ID" value="NZ_BAAACG010000008.1"/>
</dbReference>
<sequence length="470" mass="53547">MKISLLKKLSLAFLITVLGSILITNLISNYMVSKKFDTYLIAQRKNEIEKVKKSAIDLYDENYSDSSSCYDSNAKSQLKRYSKSENIFIEVKNIKDKVVFSSSESDSHKDGMMNSNMKSMMHNHMINKYSSNYEYIEKDYPISKGNKKVGTITIGFFSNSYLNEGSLKFKSALNNSFLISAFIALVIGLIIGIIMSKGLTSPLLKITNAANKIRNGNLKARANLKTSTKEVYELRNSINYLAVTLEKQENIRKRMTSDIAHELRTPLTILKTHIEGLLDGIIKPTEENLESFYEEIERLINLVENLRNLSRLDESELNLNKSNFNISKETIKITNSFEALYHKKGFKILKNIDSNIIVFMDKDKFNQIVYNLFSNSYKYLPINGEVNISLKKECNKIILKIKDNGCGIPSKDLPYIFERFYRSDFSRNKKTGGSGIGLTITKKLVEAHNGSIKVESKINKGTIFTIEFPL</sequence>
<evidence type="ECO:0000256" key="2">
    <source>
        <dbReference type="ARBA" id="ARBA00004651"/>
    </source>
</evidence>
<evidence type="ECO:0000256" key="7">
    <source>
        <dbReference type="ARBA" id="ARBA00022692"/>
    </source>
</evidence>
<dbReference type="SUPFAM" id="SSF158472">
    <property type="entry name" value="HAMP domain-like"/>
    <property type="match status" value="1"/>
</dbReference>